<proteinExistence type="predicted"/>
<dbReference type="GO" id="GO:0032480">
    <property type="term" value="P:negative regulation of type I interferon production"/>
    <property type="evidence" value="ECO:0007669"/>
    <property type="project" value="InterPro"/>
</dbReference>
<feature type="domain" description="G-patch" evidence="2">
    <location>
        <begin position="397"/>
        <end position="449"/>
    </location>
</feature>
<sequence>MNRSRTNKDILDKFLQKSKRREVATAEKEEVSNYSYAIVRNIPQKLHSKDLRNYFKRFIEAGRFECFHYRHRPELQSEAEGKEVTKSNTCCCIVALKSEKDREEFIQEFHKRNWQNSAGSDVPRRCFVDRLKVQGPNGEGSSGSISIADLKEMIELKPPAVMPNGNIGTPSQYFLEQIRMCRLPASIIAKLGIQTQKKKKKFGEVPFEYGTTTPSSSLKEDYKTIEDVANEEEDPTEKVRRVQNPEDNDEGKDDDDDQCEEWERHEALHEDVTEQDRTKPKKYEEEMEVTWEKGGPGLVWYTDKNYWDETEKGTDCDWAWADDWDVDYSVYYEGKSAGDMDARAAIEMKNDELLRSGKLEQSVFTRKKTTQPQMGKRRKRRNSDGGGPVEKAAENLRNGVGGTMLTKMGWKPGCGLGKREQGKVVPVAVYVEEDGQSTREKAGIGYRGEKISRVVQKQPVRHIIASVFDKAIDPVHEEHKESGDTTASEILFRRSEDTKMKYRHHLSAEHCTTRKRGTCDVRFCKPRLFLVCNDHQLCFDEPAKKKAKDSYMDPFGLEEFFKNIGSKAIKGEYRFYAGGGSVVRYPTALTADKSPFATDRSSPDDPIRGRRRIRSPTLLEDTMESPCIGLINLMLRVNPSQWTKSNKTGFSFIPVSMIIIERRNDFKNNYNQKQHETRSFGDWYSCAIISGEPDLNINQQGILLTSYSTLSHRHPIHDPRPSVVQKTVQGCRETLKL</sequence>
<keyword evidence="4" id="KW-1185">Reference proteome</keyword>
<feature type="region of interest" description="Disordered" evidence="1">
    <location>
        <begin position="228"/>
        <end position="259"/>
    </location>
</feature>
<feature type="compositionally biased region" description="Acidic residues" evidence="1">
    <location>
        <begin position="246"/>
        <end position="259"/>
    </location>
</feature>
<evidence type="ECO:0000313" key="4">
    <source>
        <dbReference type="Proteomes" id="UP000829354"/>
    </source>
</evidence>
<protein>
    <recommendedName>
        <fullName evidence="2">G-patch domain-containing protein</fullName>
    </recommendedName>
</protein>
<feature type="compositionally biased region" description="Basic residues" evidence="1">
    <location>
        <begin position="365"/>
        <end position="381"/>
    </location>
</feature>
<dbReference type="EMBL" id="CP092624">
    <property type="protein sequence ID" value="UMM36548.1"/>
    <property type="molecule type" value="Genomic_DNA"/>
</dbReference>
<dbReference type="SMART" id="SM00443">
    <property type="entry name" value="G_patch"/>
    <property type="match status" value="1"/>
</dbReference>
<organism evidence="3 4">
    <name type="scientific">Caenorhabditis briggsae</name>
    <dbReference type="NCBI Taxonomy" id="6238"/>
    <lineage>
        <taxon>Eukaryota</taxon>
        <taxon>Metazoa</taxon>
        <taxon>Ecdysozoa</taxon>
        <taxon>Nematoda</taxon>
        <taxon>Chromadorea</taxon>
        <taxon>Rhabditida</taxon>
        <taxon>Rhabditina</taxon>
        <taxon>Rhabditomorpha</taxon>
        <taxon>Rhabditoidea</taxon>
        <taxon>Rhabditidae</taxon>
        <taxon>Peloderinae</taxon>
        <taxon>Caenorhabditis</taxon>
    </lineage>
</organism>
<dbReference type="Pfam" id="PF01585">
    <property type="entry name" value="G-patch"/>
    <property type="match status" value="1"/>
</dbReference>
<dbReference type="Proteomes" id="UP000829354">
    <property type="component" value="Chromosome V"/>
</dbReference>
<dbReference type="PROSITE" id="PS50174">
    <property type="entry name" value="G_PATCH"/>
    <property type="match status" value="1"/>
</dbReference>
<reference evidence="3 4" key="1">
    <citation type="submission" date="2022-04" db="EMBL/GenBank/DDBJ databases">
        <title>Chromosome-level reference genomes for two strains of Caenorhabditis briggsae: an improved platform for comparative genomics.</title>
        <authorList>
            <person name="Stevens L."/>
            <person name="Andersen E."/>
        </authorList>
    </citation>
    <scope>NUCLEOTIDE SEQUENCE [LARGE SCALE GENOMIC DNA]</scope>
    <source>
        <strain evidence="3">VX34</strain>
        <tissue evidence="3">Whole-organism</tissue>
    </source>
</reference>
<dbReference type="PANTHER" id="PTHR14390">
    <property type="entry name" value="G PATCH DOMAIN CONTAINING PROTEIN 3"/>
    <property type="match status" value="1"/>
</dbReference>
<dbReference type="GO" id="GO:0003676">
    <property type="term" value="F:nucleic acid binding"/>
    <property type="evidence" value="ECO:0007669"/>
    <property type="project" value="InterPro"/>
</dbReference>
<dbReference type="InterPro" id="IPR040341">
    <property type="entry name" value="GPATCH3"/>
</dbReference>
<dbReference type="InterPro" id="IPR000467">
    <property type="entry name" value="G_patch_dom"/>
</dbReference>
<gene>
    <name evidence="3" type="ORF">L5515_008662</name>
</gene>
<dbReference type="GO" id="GO:0039536">
    <property type="term" value="P:negative regulation of RIG-I signaling pathway"/>
    <property type="evidence" value="ECO:0007669"/>
    <property type="project" value="InterPro"/>
</dbReference>
<dbReference type="PANTHER" id="PTHR14390:SF2">
    <property type="entry name" value="G PATCH DOMAIN-CONTAINING PROTEIN 3"/>
    <property type="match status" value="1"/>
</dbReference>
<evidence type="ECO:0000256" key="1">
    <source>
        <dbReference type="SAM" id="MobiDB-lite"/>
    </source>
</evidence>
<evidence type="ECO:0000259" key="2">
    <source>
        <dbReference type="PROSITE" id="PS50174"/>
    </source>
</evidence>
<accession>A0AAE9JP05</accession>
<dbReference type="AlphaFoldDB" id="A0AAE9JP05"/>
<name>A0AAE9JP05_CAEBR</name>
<feature type="region of interest" description="Disordered" evidence="1">
    <location>
        <begin position="364"/>
        <end position="394"/>
    </location>
</feature>
<evidence type="ECO:0000313" key="3">
    <source>
        <dbReference type="EMBL" id="UMM36548.1"/>
    </source>
</evidence>